<evidence type="ECO:0000313" key="2">
    <source>
        <dbReference type="EMBL" id="KKS03409.1"/>
    </source>
</evidence>
<dbReference type="EMBL" id="LCBB01000002">
    <property type="protein sequence ID" value="KKS03409.1"/>
    <property type="molecule type" value="Genomic_DNA"/>
</dbReference>
<accession>A0A0G0VR85</accession>
<feature type="transmembrane region" description="Helical" evidence="1">
    <location>
        <begin position="147"/>
        <end position="167"/>
    </location>
</feature>
<keyword evidence="1" id="KW-0812">Transmembrane</keyword>
<sequence>MRLEKYVKNPIFVILVLSLAIPLFWIKPGYVISHSDYVFPMEYSPEVFTRYLYAWTSKNSLGSEYSRGIMQIPYQFSIYSLWLLRIPLEIIQYLHFSFLIFLGALFFYKIVTRFMGGSAVYGILMAFLYVFNPYSLTVFWSNISLTLLPYLLAPGFFYYTLLTIGVAEGRKKNYFLLGLFSWGISWCSNPVFFATVSTMSFLFSMFYYRLENHVLNTRSALKRIGCYFLAVVIPNLYWIPVFVSGLVAEASAVASNNIGFEGNVLSLVQAITKKSSILELLKLKGFWVLYSKYQSQYYYDYANFYKQADAVFFVPVAIILAYFYNSRFKLDRFATLLLIFTALFLIVLSGTHTLIGGIFYSLILKTPVGVGFRNPLDKFGPLFAIIYLLLVYFSYLKIKAGLKSRSHLVVLNTVLLVYVFVVGYPVYSGTLFRKSFDSKLSSYYTKIPKEYKVISGHLEQKGRLYVLPYLEQYIGTFYKWEESNYQGGHFSYFLFKPDTPGGQAKLPVSMMEWVVINPESAVRLANLLGVTDYIYHHDIFLQYHRDVFKYSRSAVSKAIERYLATTAQKEYEGVNADVYTNSSKPFPEVGVATNVVGILTRREDYESMFSLPFIRRVLDSGGGFVTSREYSGVSTYDSKIFEGLSLYTEYPVPEVWNNGWATPVITKEPFTPSWYLMTAKERVELFNASGYSEKIDLLNWNSAKRAEESIIFPEHKSALIKEYEKISTELLNILDEVKVQDRGASYYEVVDKVISYSRRYSEHLDGKPGITLYKLLSIARYDDTSGCLGPQCYGFGKLGPMVSVPVSVLDSENDYDGDGFKLNNDKYSSFSNIEDGVAIFSDYKTVENEAAVITLDTPPRTKLTQSSEWQEVKSDFWDREGTGRNVYLLSIEDWTPGNDYNIFINVGLKINPSDTIGVVEEIDDYKEEGSHSLHLLFKHVVKKEDVFFKDAGLPSSSLISGVYPASNRSVKAWIYYIGQGKPDTEVVDTAVIKKIEPNLFLVQESNTLQKVPSIQYTKLSPVHYSVSIDKSDSRAFLYLNQNFNKMWKVYRSESRLDGLHVFRSMFMNPLKTSHRVFNGYSNVWEIDSSLLANDTNTFHIFFLPQLYFVSGVAFTAIMLLLFVLKEAWNVYTRRHR</sequence>
<protein>
    <recommendedName>
        <fullName evidence="4">Membrane protein 6-pyruvoyl-tetrahydropterin synthase-related domain-containing protein</fullName>
    </recommendedName>
</protein>
<evidence type="ECO:0000313" key="3">
    <source>
        <dbReference type="Proteomes" id="UP000033947"/>
    </source>
</evidence>
<feature type="transmembrane region" description="Helical" evidence="1">
    <location>
        <begin position="90"/>
        <end position="108"/>
    </location>
</feature>
<feature type="transmembrane region" description="Helical" evidence="1">
    <location>
        <begin position="408"/>
        <end position="427"/>
    </location>
</feature>
<dbReference type="Proteomes" id="UP000033947">
    <property type="component" value="Unassembled WGS sequence"/>
</dbReference>
<feature type="transmembrane region" description="Helical" evidence="1">
    <location>
        <begin position="12"/>
        <end position="32"/>
    </location>
</feature>
<feature type="transmembrane region" description="Helical" evidence="1">
    <location>
        <begin position="379"/>
        <end position="396"/>
    </location>
</feature>
<feature type="transmembrane region" description="Helical" evidence="1">
    <location>
        <begin position="304"/>
        <end position="324"/>
    </location>
</feature>
<gene>
    <name evidence="2" type="ORF">UU55_C0002G0014</name>
</gene>
<feature type="transmembrane region" description="Helical" evidence="1">
    <location>
        <begin position="120"/>
        <end position="141"/>
    </location>
</feature>
<keyword evidence="1" id="KW-1133">Transmembrane helix</keyword>
<proteinExistence type="predicted"/>
<feature type="transmembrane region" description="Helical" evidence="1">
    <location>
        <begin position="336"/>
        <end position="359"/>
    </location>
</feature>
<evidence type="ECO:0008006" key="4">
    <source>
        <dbReference type="Google" id="ProtNLM"/>
    </source>
</evidence>
<dbReference type="AlphaFoldDB" id="A0A0G0VR85"/>
<comment type="caution">
    <text evidence="2">The sequence shown here is derived from an EMBL/GenBank/DDBJ whole genome shotgun (WGS) entry which is preliminary data.</text>
</comment>
<evidence type="ECO:0000256" key="1">
    <source>
        <dbReference type="SAM" id="Phobius"/>
    </source>
</evidence>
<feature type="transmembrane region" description="Helical" evidence="1">
    <location>
        <begin position="174"/>
        <end position="207"/>
    </location>
</feature>
<name>A0A0G0VR85_UNCKA</name>
<organism evidence="2 3">
    <name type="scientific">candidate division WWE3 bacterium GW2011_GWC2_41_23</name>
    <dbReference type="NCBI Taxonomy" id="1619123"/>
    <lineage>
        <taxon>Bacteria</taxon>
        <taxon>Katanobacteria</taxon>
    </lineage>
</organism>
<feature type="transmembrane region" description="Helical" evidence="1">
    <location>
        <begin position="1106"/>
        <end position="1124"/>
    </location>
</feature>
<keyword evidence="1" id="KW-0472">Membrane</keyword>
<reference evidence="2 3" key="1">
    <citation type="journal article" date="2015" name="Nature">
        <title>rRNA introns, odd ribosomes, and small enigmatic genomes across a large radiation of phyla.</title>
        <authorList>
            <person name="Brown C.T."/>
            <person name="Hug L.A."/>
            <person name="Thomas B.C."/>
            <person name="Sharon I."/>
            <person name="Castelle C.J."/>
            <person name="Singh A."/>
            <person name="Wilkins M.J."/>
            <person name="Williams K.H."/>
            <person name="Banfield J.F."/>
        </authorList>
    </citation>
    <scope>NUCLEOTIDE SEQUENCE [LARGE SCALE GENOMIC DNA]</scope>
</reference>